<proteinExistence type="predicted"/>
<dbReference type="HOGENOM" id="CLU_719257_0_0_4"/>
<protein>
    <submittedName>
        <fullName evidence="1">Uncharacterized protein</fullName>
    </submittedName>
</protein>
<evidence type="ECO:0000313" key="1">
    <source>
        <dbReference type="EMBL" id="CEZ19387.1"/>
    </source>
</evidence>
<dbReference type="RefSeq" id="WP_156157765.1">
    <property type="nucleotide sequence ID" value="NZ_LN827929.1"/>
</dbReference>
<dbReference type="AlphaFoldDB" id="A0A0D6EUW1"/>
<dbReference type="OrthoDB" id="9255488at2"/>
<sequence length="384" mass="44017">MATLHDNLAGICCMQILKDLGPSGKGDFQQIFSKNIRRIGTSGWPLADFQLLDYDNNYTWAFEFKPPGQQKREYVTGLGQAYTYLNFADYSALIVPVMSNDRFSIADYLSKTSKLEVLSNSPVAIFAYDESRLLSGDPGSLSLIRSINNKRSEIPPNKKSEDSGGVFWTWWRDTSDTELYRLLELSDIHRGKSPDIYTDYVWPDFQKELANGKVCTWEGEPRRVNSGFSQHKQNYKIPLFRLGLIEQDSGDLTEEGYDLLKIGKIFKPNSAVFLDEIARIILTRGQHLDLIIQLENYQNSLARDAEELQSSKSFFGGFETWLDKQGLIPQRKPGRVTTGNKNSFIRDEPKLWNKLHLTNVKNDQYFERGYGIKFNISRITSLIR</sequence>
<gene>
    <name evidence="1" type="ORF">BN1208_0495</name>
</gene>
<dbReference type="KEGG" id="mbat:BN1208_0495"/>
<evidence type="ECO:0000313" key="2">
    <source>
        <dbReference type="Proteomes" id="UP000064007"/>
    </source>
</evidence>
<dbReference type="STRING" id="1581557.BN1208_0495"/>
<keyword evidence="2" id="KW-1185">Reference proteome</keyword>
<accession>A0A0D6EUW1</accession>
<dbReference type="Proteomes" id="UP000064007">
    <property type="component" value="Chromosome 1"/>
</dbReference>
<organism evidence="1 2">
    <name type="scientific">Candidatus Methylopumilus planktonicus</name>
    <dbReference type="NCBI Taxonomy" id="1581557"/>
    <lineage>
        <taxon>Bacteria</taxon>
        <taxon>Pseudomonadati</taxon>
        <taxon>Pseudomonadota</taxon>
        <taxon>Betaproteobacteria</taxon>
        <taxon>Nitrosomonadales</taxon>
        <taxon>Methylophilaceae</taxon>
        <taxon>Candidatus Methylopumilus</taxon>
    </lineage>
</organism>
<reference evidence="2" key="1">
    <citation type="submission" date="2014-12" db="EMBL/GenBank/DDBJ databases">
        <authorList>
            <person name="Salcher M.M."/>
        </authorList>
    </citation>
    <scope>NUCLEOTIDE SEQUENCE [LARGE SCALE GENOMIC DNA]</scope>
    <source>
        <strain evidence="2">MMS-10A-171</strain>
    </source>
</reference>
<name>A0A0D6EUW1_9PROT</name>
<dbReference type="EMBL" id="LN827929">
    <property type="protein sequence ID" value="CEZ19387.1"/>
    <property type="molecule type" value="Genomic_DNA"/>
</dbReference>